<keyword evidence="3" id="KW-0547">Nucleotide-binding</keyword>
<name>E0E3N0_9FIRM</name>
<dbReference type="InterPro" id="IPR027417">
    <property type="entry name" value="P-loop_NTPase"/>
</dbReference>
<evidence type="ECO:0000256" key="4">
    <source>
        <dbReference type="ARBA" id="ARBA00022840"/>
    </source>
</evidence>
<dbReference type="InterPro" id="IPR003593">
    <property type="entry name" value="AAA+_ATPase"/>
</dbReference>
<dbReference type="GeneID" id="84800872"/>
<protein>
    <submittedName>
        <fullName evidence="6">ABC transporter, ATP-binding protein</fullName>
    </submittedName>
</protein>
<dbReference type="STRING" id="596315.HMPREF0634_1327"/>
<accession>E0E3N0</accession>
<dbReference type="PANTHER" id="PTHR43335:SF4">
    <property type="entry name" value="ABC TRANSPORTER, ATP-BINDING PROTEIN"/>
    <property type="match status" value="1"/>
</dbReference>
<dbReference type="PROSITE" id="PS50893">
    <property type="entry name" value="ABC_TRANSPORTER_2"/>
    <property type="match status" value="1"/>
</dbReference>
<comment type="caution">
    <text evidence="6">The sequence shown here is derived from an EMBL/GenBank/DDBJ whole genome shotgun (WGS) entry which is preliminary data.</text>
</comment>
<evidence type="ECO:0000313" key="6">
    <source>
        <dbReference type="EMBL" id="EFM64501.1"/>
    </source>
</evidence>
<evidence type="ECO:0000313" key="7">
    <source>
        <dbReference type="Proteomes" id="UP000003244"/>
    </source>
</evidence>
<keyword evidence="7" id="KW-1185">Reference proteome</keyword>
<dbReference type="InterPro" id="IPR003439">
    <property type="entry name" value="ABC_transporter-like_ATP-bd"/>
</dbReference>
<dbReference type="GO" id="GO:0016887">
    <property type="term" value="F:ATP hydrolysis activity"/>
    <property type="evidence" value="ECO:0007669"/>
    <property type="project" value="InterPro"/>
</dbReference>
<dbReference type="InterPro" id="IPR017871">
    <property type="entry name" value="ABC_transporter-like_CS"/>
</dbReference>
<dbReference type="Gene3D" id="3.40.50.300">
    <property type="entry name" value="P-loop containing nucleotide triphosphate hydrolases"/>
    <property type="match status" value="1"/>
</dbReference>
<proteinExistence type="inferred from homology"/>
<keyword evidence="4 6" id="KW-0067">ATP-binding</keyword>
<dbReference type="Pfam" id="PF00005">
    <property type="entry name" value="ABC_tran"/>
    <property type="match status" value="1"/>
</dbReference>
<dbReference type="SUPFAM" id="SSF52540">
    <property type="entry name" value="P-loop containing nucleoside triphosphate hydrolases"/>
    <property type="match status" value="1"/>
</dbReference>
<evidence type="ECO:0000259" key="5">
    <source>
        <dbReference type="PROSITE" id="PS50893"/>
    </source>
</evidence>
<dbReference type="EMBL" id="ADGQ01000059">
    <property type="protein sequence ID" value="EFM64501.1"/>
    <property type="molecule type" value="Genomic_DNA"/>
</dbReference>
<evidence type="ECO:0000256" key="3">
    <source>
        <dbReference type="ARBA" id="ARBA00022741"/>
    </source>
</evidence>
<dbReference type="PANTHER" id="PTHR43335">
    <property type="entry name" value="ABC TRANSPORTER, ATP-BINDING PROTEIN"/>
    <property type="match status" value="1"/>
</dbReference>
<gene>
    <name evidence="6" type="ORF">HMPREF0634_1327</name>
</gene>
<dbReference type="AlphaFoldDB" id="E0E3N0"/>
<dbReference type="GO" id="GO:0005524">
    <property type="term" value="F:ATP binding"/>
    <property type="evidence" value="ECO:0007669"/>
    <property type="project" value="UniProtKB-KW"/>
</dbReference>
<dbReference type="PROSITE" id="PS00211">
    <property type="entry name" value="ABC_TRANSPORTER_1"/>
    <property type="match status" value="1"/>
</dbReference>
<comment type="similarity">
    <text evidence="1">Belongs to the ABC transporter superfamily.</text>
</comment>
<evidence type="ECO:0000256" key="1">
    <source>
        <dbReference type="ARBA" id="ARBA00005417"/>
    </source>
</evidence>
<dbReference type="Proteomes" id="UP000003244">
    <property type="component" value="Unassembled WGS sequence"/>
</dbReference>
<feature type="domain" description="ABC transporter" evidence="5">
    <location>
        <begin position="5"/>
        <end position="232"/>
    </location>
</feature>
<dbReference type="RefSeq" id="WP_007789906.1">
    <property type="nucleotide sequence ID" value="NZ_ADGQ01000059.1"/>
</dbReference>
<organism evidence="6 7">
    <name type="scientific">Peptostreptococcus stomatis DSM 17678</name>
    <dbReference type="NCBI Taxonomy" id="596315"/>
    <lineage>
        <taxon>Bacteria</taxon>
        <taxon>Bacillati</taxon>
        <taxon>Bacillota</taxon>
        <taxon>Clostridia</taxon>
        <taxon>Peptostreptococcales</taxon>
        <taxon>Peptostreptococcaceae</taxon>
        <taxon>Peptostreptococcus</taxon>
    </lineage>
</organism>
<dbReference type="eggNOG" id="COG1131">
    <property type="taxonomic scope" value="Bacteria"/>
</dbReference>
<reference evidence="6 7" key="1">
    <citation type="submission" date="2010-08" db="EMBL/GenBank/DDBJ databases">
        <authorList>
            <person name="Harkins D.M."/>
            <person name="Madupu R."/>
            <person name="Durkin A.S."/>
            <person name="Torralba M."/>
            <person name="Methe B."/>
            <person name="Sutton G.G."/>
            <person name="Nelson K.E."/>
        </authorList>
    </citation>
    <scope>NUCLEOTIDE SEQUENCE [LARGE SCALE GENOMIC DNA]</scope>
    <source>
        <strain evidence="6 7">DSM 17678</strain>
    </source>
</reference>
<evidence type="ECO:0000256" key="2">
    <source>
        <dbReference type="ARBA" id="ARBA00022448"/>
    </source>
</evidence>
<sequence>MSDIIYVDGLIKEYAGIKVVDGVSFSVNKGEIYGLLGRNGAGKTTIMKILLGLANPTSGKVSILGKDMSVNSEKKVLKKVGCIIENPGFYSNLTGTENLEIFAKLRGLDQDSVKKALELVNLPYKDKKLFSKYSLGMKQRLAIANAIMHNPEILVLDEPINGLDPIGIAEVRELLKKLKESGVSILISSHILSELENVADRISIIDFGKMIEEINMKEWKNKQNSDIRVFVKEVDIAKKILFEIGIEEQNILEFSEGILIQNSQLSTTELNKVFVNNNIDLIGIVEDKTSLEDYFKKVTGGQGIG</sequence>
<dbReference type="SMART" id="SM00382">
    <property type="entry name" value="AAA"/>
    <property type="match status" value="1"/>
</dbReference>
<keyword evidence="2" id="KW-0813">Transport</keyword>
<dbReference type="OrthoDB" id="1756772at2"/>